<comment type="caution">
    <text evidence="2">The sequence shown here is derived from an EMBL/GenBank/DDBJ whole genome shotgun (WGS) entry which is preliminary data.</text>
</comment>
<evidence type="ECO:0000313" key="2">
    <source>
        <dbReference type="EMBL" id="CAB1422572.1"/>
    </source>
</evidence>
<accession>A0A9N7U1G6</accession>
<keyword evidence="3" id="KW-1185">Reference proteome</keyword>
<organism evidence="2 3">
    <name type="scientific">Pleuronectes platessa</name>
    <name type="common">European plaice</name>
    <dbReference type="NCBI Taxonomy" id="8262"/>
    <lineage>
        <taxon>Eukaryota</taxon>
        <taxon>Metazoa</taxon>
        <taxon>Chordata</taxon>
        <taxon>Craniata</taxon>
        <taxon>Vertebrata</taxon>
        <taxon>Euteleostomi</taxon>
        <taxon>Actinopterygii</taxon>
        <taxon>Neopterygii</taxon>
        <taxon>Teleostei</taxon>
        <taxon>Neoteleostei</taxon>
        <taxon>Acanthomorphata</taxon>
        <taxon>Carangaria</taxon>
        <taxon>Pleuronectiformes</taxon>
        <taxon>Pleuronectoidei</taxon>
        <taxon>Pleuronectidae</taxon>
        <taxon>Pleuronectes</taxon>
    </lineage>
</organism>
<reference evidence="2" key="1">
    <citation type="submission" date="2020-03" db="EMBL/GenBank/DDBJ databases">
        <authorList>
            <person name="Weist P."/>
        </authorList>
    </citation>
    <scope>NUCLEOTIDE SEQUENCE</scope>
</reference>
<dbReference type="Proteomes" id="UP001153269">
    <property type="component" value="Unassembled WGS sequence"/>
</dbReference>
<protein>
    <submittedName>
        <fullName evidence="2">Uncharacterized protein</fullName>
    </submittedName>
</protein>
<gene>
    <name evidence="2" type="ORF">PLEPLA_LOCUS10488</name>
</gene>
<sequence length="115" mass="12277">MFIFVVKPLGTCRGWGSSRSVALLSSPPEAHCVATGCPHPVAPHSAGAEGGPLEGTGRQQNKQSSWVLQSANVLSVYSTRASSYTQSKLAKTGKWRWTSGRNLDYGHTGLWFVSG</sequence>
<dbReference type="EMBL" id="CADEAL010000593">
    <property type="protein sequence ID" value="CAB1422572.1"/>
    <property type="molecule type" value="Genomic_DNA"/>
</dbReference>
<dbReference type="AlphaFoldDB" id="A0A9N7U1G6"/>
<proteinExistence type="predicted"/>
<feature type="region of interest" description="Disordered" evidence="1">
    <location>
        <begin position="43"/>
        <end position="62"/>
    </location>
</feature>
<name>A0A9N7U1G6_PLEPL</name>
<evidence type="ECO:0000256" key="1">
    <source>
        <dbReference type="SAM" id="MobiDB-lite"/>
    </source>
</evidence>
<evidence type="ECO:0000313" key="3">
    <source>
        <dbReference type="Proteomes" id="UP001153269"/>
    </source>
</evidence>